<dbReference type="PROSITE" id="PS51085">
    <property type="entry name" value="2FE2S_FER_2"/>
    <property type="match status" value="1"/>
</dbReference>
<keyword evidence="5" id="KW-0411">Iron-sulfur</keyword>
<reference evidence="8" key="1">
    <citation type="journal article" date="2019" name="Int. J. Syst. Evol. Microbiol.">
        <title>The Global Catalogue of Microorganisms (GCM) 10K type strain sequencing project: providing services to taxonomists for standard genome sequencing and annotation.</title>
        <authorList>
            <consortium name="The Broad Institute Genomics Platform"/>
            <consortium name="The Broad Institute Genome Sequencing Center for Infectious Disease"/>
            <person name="Wu L."/>
            <person name="Ma J."/>
        </authorList>
    </citation>
    <scope>NUCLEOTIDE SEQUENCE [LARGE SCALE GENOMIC DNA]</scope>
    <source>
        <strain evidence="8">KCTC 52607</strain>
    </source>
</reference>
<dbReference type="PANTHER" id="PTHR44379:SF6">
    <property type="entry name" value="BLR6046 PROTEIN"/>
    <property type="match status" value="1"/>
</dbReference>
<dbReference type="PROSITE" id="PS00197">
    <property type="entry name" value="2FE2S_FER_1"/>
    <property type="match status" value="1"/>
</dbReference>
<name>A0ABV7E6U8_9SPHN</name>
<feature type="domain" description="2Fe-2S ferredoxin-type" evidence="6">
    <location>
        <begin position="7"/>
        <end position="83"/>
    </location>
</feature>
<keyword evidence="4" id="KW-0408">Iron</keyword>
<protein>
    <submittedName>
        <fullName evidence="7">(2Fe-2S)-binding protein</fullName>
    </submittedName>
</protein>
<evidence type="ECO:0000313" key="7">
    <source>
        <dbReference type="EMBL" id="MFC3097155.1"/>
    </source>
</evidence>
<evidence type="ECO:0000256" key="5">
    <source>
        <dbReference type="ARBA" id="ARBA00023014"/>
    </source>
</evidence>
<organism evidence="7 8">
    <name type="scientific">Alteraurantiacibacter palmitatis</name>
    <dbReference type="NCBI Taxonomy" id="2054628"/>
    <lineage>
        <taxon>Bacteria</taxon>
        <taxon>Pseudomonadati</taxon>
        <taxon>Pseudomonadota</taxon>
        <taxon>Alphaproteobacteria</taxon>
        <taxon>Sphingomonadales</taxon>
        <taxon>Erythrobacteraceae</taxon>
        <taxon>Alteraurantiacibacter</taxon>
    </lineage>
</organism>
<dbReference type="InterPro" id="IPR036010">
    <property type="entry name" value="2Fe-2S_ferredoxin-like_sf"/>
</dbReference>
<proteinExistence type="predicted"/>
<dbReference type="Gene3D" id="1.10.150.120">
    <property type="entry name" value="[2Fe-2S]-binding domain"/>
    <property type="match status" value="1"/>
</dbReference>
<keyword evidence="1" id="KW-0001">2Fe-2S</keyword>
<keyword evidence="2" id="KW-0479">Metal-binding</keyword>
<evidence type="ECO:0000256" key="3">
    <source>
        <dbReference type="ARBA" id="ARBA00023002"/>
    </source>
</evidence>
<keyword evidence="8" id="KW-1185">Reference proteome</keyword>
<evidence type="ECO:0000313" key="8">
    <source>
        <dbReference type="Proteomes" id="UP001595456"/>
    </source>
</evidence>
<dbReference type="InterPro" id="IPR036884">
    <property type="entry name" value="2Fe-2S-bd_dom_sf"/>
</dbReference>
<accession>A0ABV7E6U8</accession>
<evidence type="ECO:0000256" key="4">
    <source>
        <dbReference type="ARBA" id="ARBA00023004"/>
    </source>
</evidence>
<dbReference type="Gene3D" id="3.10.20.30">
    <property type="match status" value="1"/>
</dbReference>
<dbReference type="EMBL" id="JBHRST010000007">
    <property type="protein sequence ID" value="MFC3097155.1"/>
    <property type="molecule type" value="Genomic_DNA"/>
</dbReference>
<dbReference type="InterPro" id="IPR002888">
    <property type="entry name" value="2Fe-2S-bd"/>
</dbReference>
<dbReference type="InterPro" id="IPR012675">
    <property type="entry name" value="Beta-grasp_dom_sf"/>
</dbReference>
<comment type="caution">
    <text evidence="7">The sequence shown here is derived from an EMBL/GenBank/DDBJ whole genome shotgun (WGS) entry which is preliminary data.</text>
</comment>
<evidence type="ECO:0000256" key="1">
    <source>
        <dbReference type="ARBA" id="ARBA00022714"/>
    </source>
</evidence>
<dbReference type="SUPFAM" id="SSF47741">
    <property type="entry name" value="CO dehydrogenase ISP C-domain like"/>
    <property type="match status" value="1"/>
</dbReference>
<dbReference type="InterPro" id="IPR001041">
    <property type="entry name" value="2Fe-2S_ferredoxin-type"/>
</dbReference>
<sequence length="167" mass="17572">MNDDEAGATQLSVNGEARRVASDPATPLLYVLADELDLKGPRFGCGMAQCGSCSVLIDGREVRSCVVPLASALGKDVVTAEGIARWYSPDSTLHPLQDELIAAQAPQCGFCYGGMVVKAAELLAANPAPSRAQIVAHMDGHICRCGTYPRLLTAIERAAARMRGETA</sequence>
<dbReference type="PANTHER" id="PTHR44379">
    <property type="entry name" value="OXIDOREDUCTASE WITH IRON-SULFUR SUBUNIT"/>
    <property type="match status" value="1"/>
</dbReference>
<dbReference type="Pfam" id="PF01799">
    <property type="entry name" value="Fer2_2"/>
    <property type="match status" value="1"/>
</dbReference>
<dbReference type="SUPFAM" id="SSF54292">
    <property type="entry name" value="2Fe-2S ferredoxin-like"/>
    <property type="match status" value="1"/>
</dbReference>
<dbReference type="InterPro" id="IPR006058">
    <property type="entry name" value="2Fe2S_fd_BS"/>
</dbReference>
<evidence type="ECO:0000259" key="6">
    <source>
        <dbReference type="PROSITE" id="PS51085"/>
    </source>
</evidence>
<dbReference type="Proteomes" id="UP001595456">
    <property type="component" value="Unassembled WGS sequence"/>
</dbReference>
<evidence type="ECO:0000256" key="2">
    <source>
        <dbReference type="ARBA" id="ARBA00022723"/>
    </source>
</evidence>
<gene>
    <name evidence="7" type="ORF">ACFODU_05005</name>
</gene>
<keyword evidence="3" id="KW-0560">Oxidoreductase</keyword>
<dbReference type="InterPro" id="IPR051452">
    <property type="entry name" value="Diverse_Oxidoreductases"/>
</dbReference>
<dbReference type="Pfam" id="PF00111">
    <property type="entry name" value="Fer2"/>
    <property type="match status" value="1"/>
</dbReference>
<dbReference type="RefSeq" id="WP_336927082.1">
    <property type="nucleotide sequence ID" value="NZ_JBANRO010000011.1"/>
</dbReference>